<evidence type="ECO:0000313" key="1">
    <source>
        <dbReference type="EMBL" id="KAL1514149.1"/>
    </source>
</evidence>
<comment type="caution">
    <text evidence="1">The sequence shown here is derived from an EMBL/GenBank/DDBJ whole genome shotgun (WGS) entry which is preliminary data.</text>
</comment>
<sequence>MCDLEEEALLLAILLDEGDNSSQRTKRRNVWVHDINKKRKEEGEFHNLYPELRKDENRFYTYFRMNFESFDEILNLIRKDITKSKLHLENQSGQQND</sequence>
<dbReference type="Proteomes" id="UP001566132">
    <property type="component" value="Unassembled WGS sequence"/>
</dbReference>
<dbReference type="EMBL" id="JBDJPC010000002">
    <property type="protein sequence ID" value="KAL1514149.1"/>
    <property type="molecule type" value="Genomic_DNA"/>
</dbReference>
<proteinExistence type="predicted"/>
<reference evidence="1 2" key="1">
    <citation type="submission" date="2024-05" db="EMBL/GenBank/DDBJ databases">
        <title>Genetic variation in Jamaican populations of the coffee berry borer (Hypothenemus hampei).</title>
        <authorList>
            <person name="Errbii M."/>
            <person name="Myrie A."/>
        </authorList>
    </citation>
    <scope>NUCLEOTIDE SEQUENCE [LARGE SCALE GENOMIC DNA]</scope>
    <source>
        <strain evidence="1">JA-Hopewell-2020-01-JO</strain>
        <tissue evidence="1">Whole body</tissue>
    </source>
</reference>
<gene>
    <name evidence="1" type="ORF">ABEB36_003456</name>
</gene>
<dbReference type="AlphaFoldDB" id="A0ABD1F973"/>
<name>A0ABD1F973_HYPHA</name>
<keyword evidence="2" id="KW-1185">Reference proteome</keyword>
<accession>A0ABD1F973</accession>
<protein>
    <submittedName>
        <fullName evidence="1">Uncharacterized protein</fullName>
    </submittedName>
</protein>
<evidence type="ECO:0000313" key="2">
    <source>
        <dbReference type="Proteomes" id="UP001566132"/>
    </source>
</evidence>
<organism evidence="1 2">
    <name type="scientific">Hypothenemus hampei</name>
    <name type="common">Coffee berry borer</name>
    <dbReference type="NCBI Taxonomy" id="57062"/>
    <lineage>
        <taxon>Eukaryota</taxon>
        <taxon>Metazoa</taxon>
        <taxon>Ecdysozoa</taxon>
        <taxon>Arthropoda</taxon>
        <taxon>Hexapoda</taxon>
        <taxon>Insecta</taxon>
        <taxon>Pterygota</taxon>
        <taxon>Neoptera</taxon>
        <taxon>Endopterygota</taxon>
        <taxon>Coleoptera</taxon>
        <taxon>Polyphaga</taxon>
        <taxon>Cucujiformia</taxon>
        <taxon>Curculionidae</taxon>
        <taxon>Scolytinae</taxon>
        <taxon>Hypothenemus</taxon>
    </lineage>
</organism>